<dbReference type="OrthoDB" id="9771433at2"/>
<dbReference type="CDD" id="cd00377">
    <property type="entry name" value="ICL_PEPM"/>
    <property type="match status" value="1"/>
</dbReference>
<proteinExistence type="predicted"/>
<dbReference type="Pfam" id="PF13714">
    <property type="entry name" value="PEP_mutase"/>
    <property type="match status" value="1"/>
</dbReference>
<dbReference type="PANTHER" id="PTHR42905:SF5">
    <property type="entry name" value="CARBOXYVINYL-CARBOXYPHOSPHONATE PHOSPHORYLMUTASE, CHLOROPLASTIC"/>
    <property type="match status" value="1"/>
</dbReference>
<dbReference type="InterPro" id="IPR015813">
    <property type="entry name" value="Pyrv/PenolPyrv_kinase-like_dom"/>
</dbReference>
<dbReference type="SUPFAM" id="SSF51621">
    <property type="entry name" value="Phosphoenolpyruvate/pyruvate domain"/>
    <property type="match status" value="1"/>
</dbReference>
<evidence type="ECO:0000313" key="2">
    <source>
        <dbReference type="Proteomes" id="UP000236743"/>
    </source>
</evidence>
<keyword evidence="1" id="KW-0670">Pyruvate</keyword>
<dbReference type="GO" id="GO:0016833">
    <property type="term" value="F:oxo-acid-lyase activity"/>
    <property type="evidence" value="ECO:0007669"/>
    <property type="project" value="UniProtKB-ARBA"/>
</dbReference>
<sequence>MLKTVDTVPKTARQRLRDLVEQRNAFILPGAANALTARIIEDLGFEAVYLTGAGFTNTQLGMPDLGLLSVTELADAAARISDVTTIPLVVDIDTGFGNALNVYRTVHLLERAGAAALQIEDQVFPKKCGHFSGKGVVPLPEMLGKLHAALDARRDPGTIIIARTDARAVEGFERALERAHAMTEAGADVVFVEAPESVEELRAIGQLPAPQIVNVVMGGKTPMLPREELAAMGFSMALYANAALQTMIRSIQEVLGTLRDKGSLDGVEDRLASFVERQRIVGKPRFDELEARYKGA</sequence>
<dbReference type="AlphaFoldDB" id="A0A1H5SDK3"/>
<dbReference type="RefSeq" id="WP_103870615.1">
    <property type="nucleotide sequence ID" value="NZ_FNUY01000001.1"/>
</dbReference>
<protein>
    <submittedName>
        <fullName evidence="1">Phosphoenolpyruvate phosphomutase</fullName>
    </submittedName>
</protein>
<gene>
    <name evidence="1" type="ORF">SAMN04488115_101204</name>
</gene>
<dbReference type="Proteomes" id="UP000236743">
    <property type="component" value="Unassembled WGS sequence"/>
</dbReference>
<reference evidence="1 2" key="1">
    <citation type="submission" date="2016-10" db="EMBL/GenBank/DDBJ databases">
        <authorList>
            <person name="de Groot N.N."/>
        </authorList>
    </citation>
    <scope>NUCLEOTIDE SEQUENCE [LARGE SCALE GENOMIC DNA]</scope>
    <source>
        <strain evidence="1 2">DSM 26656</strain>
    </source>
</reference>
<dbReference type="PANTHER" id="PTHR42905">
    <property type="entry name" value="PHOSPHOENOLPYRUVATE CARBOXYLASE"/>
    <property type="match status" value="1"/>
</dbReference>
<keyword evidence="2" id="KW-1185">Reference proteome</keyword>
<dbReference type="Gene3D" id="3.20.20.60">
    <property type="entry name" value="Phosphoenolpyruvate-binding domains"/>
    <property type="match status" value="1"/>
</dbReference>
<name>A0A1H5SDK3_9HYPH</name>
<dbReference type="EMBL" id="FNUY01000001">
    <property type="protein sequence ID" value="SEF47837.1"/>
    <property type="molecule type" value="Genomic_DNA"/>
</dbReference>
<dbReference type="InterPro" id="IPR039556">
    <property type="entry name" value="ICL/PEPM"/>
</dbReference>
<accession>A0A1H5SDK3</accession>
<evidence type="ECO:0000313" key="1">
    <source>
        <dbReference type="EMBL" id="SEF47837.1"/>
    </source>
</evidence>
<dbReference type="InterPro" id="IPR040442">
    <property type="entry name" value="Pyrv_kinase-like_dom_sf"/>
</dbReference>
<organism evidence="1 2">
    <name type="scientific">Bosea lathyri</name>
    <dbReference type="NCBI Taxonomy" id="1036778"/>
    <lineage>
        <taxon>Bacteria</taxon>
        <taxon>Pseudomonadati</taxon>
        <taxon>Pseudomonadota</taxon>
        <taxon>Alphaproteobacteria</taxon>
        <taxon>Hyphomicrobiales</taxon>
        <taxon>Boseaceae</taxon>
        <taxon>Bosea</taxon>
    </lineage>
</organism>